<gene>
    <name evidence="1" type="ORF">MP11Mi_31150</name>
</gene>
<organism evidence="1">
    <name type="scientific">Gordonia sp. MP11Mi</name>
    <dbReference type="NCBI Taxonomy" id="3022769"/>
    <lineage>
        <taxon>Bacteria</taxon>
        <taxon>Bacillati</taxon>
        <taxon>Actinomycetota</taxon>
        <taxon>Actinomycetes</taxon>
        <taxon>Mycobacteriales</taxon>
        <taxon>Gordoniaceae</taxon>
        <taxon>Gordonia</taxon>
    </lineage>
</organism>
<name>A0AA97GVF8_9ACTN</name>
<dbReference type="EMBL" id="CP128986">
    <property type="protein sequence ID" value="WOC14003.1"/>
    <property type="molecule type" value="Genomic_DNA"/>
</dbReference>
<protein>
    <submittedName>
        <fullName evidence="1">Uncharacterized protein</fullName>
    </submittedName>
</protein>
<dbReference type="RefSeq" id="WP_420039774.1">
    <property type="nucleotide sequence ID" value="NZ_CP128986.1"/>
</dbReference>
<sequence length="96" mass="11299">MFSRRIFTEIGPELSVAEQLRSKRLARRAAHDARESITLTAKRQYRRYRRDVGRRFLEWPQWHEAYMQAYSGDQWYPGNDGCRSPGQISGWGGGTY</sequence>
<dbReference type="AlphaFoldDB" id="A0AA97GVF8"/>
<proteinExistence type="predicted"/>
<reference evidence="1" key="1">
    <citation type="submission" date="2023-06" db="EMBL/GenBank/DDBJ databases">
        <title>Gordonia sp. nov. and Pseudochrobactrum sp. nov., two species isolated from the burying beetle Nicrophorus vespilloides.</title>
        <authorList>
            <person name="Poehlein A."/>
            <person name="Guzman J."/>
            <person name="Daniel R."/>
            <person name="Vilcinskas A."/>
        </authorList>
    </citation>
    <scope>NUCLEOTIDE SEQUENCE</scope>
    <source>
        <strain evidence="1">MP11Mi</strain>
    </source>
</reference>
<accession>A0AA97GVF8</accession>
<evidence type="ECO:0000313" key="1">
    <source>
        <dbReference type="EMBL" id="WOC14003.1"/>
    </source>
</evidence>